<reference evidence="1" key="1">
    <citation type="journal article" date="2012" name="Nature">
        <title>The oyster genome reveals stress adaptation and complexity of shell formation.</title>
        <authorList>
            <person name="Zhang G."/>
            <person name="Fang X."/>
            <person name="Guo X."/>
            <person name="Li L."/>
            <person name="Luo R."/>
            <person name="Xu F."/>
            <person name="Yang P."/>
            <person name="Zhang L."/>
            <person name="Wang X."/>
            <person name="Qi H."/>
            <person name="Xiong Z."/>
            <person name="Que H."/>
            <person name="Xie Y."/>
            <person name="Holland P.W."/>
            <person name="Paps J."/>
            <person name="Zhu Y."/>
            <person name="Wu F."/>
            <person name="Chen Y."/>
            <person name="Wang J."/>
            <person name="Peng C."/>
            <person name="Meng J."/>
            <person name="Yang L."/>
            <person name="Liu J."/>
            <person name="Wen B."/>
            <person name="Zhang N."/>
            <person name="Huang Z."/>
            <person name="Zhu Q."/>
            <person name="Feng Y."/>
            <person name="Mount A."/>
            <person name="Hedgecock D."/>
            <person name="Xu Z."/>
            <person name="Liu Y."/>
            <person name="Domazet-Loso T."/>
            <person name="Du Y."/>
            <person name="Sun X."/>
            <person name="Zhang S."/>
            <person name="Liu B."/>
            <person name="Cheng P."/>
            <person name="Jiang X."/>
            <person name="Li J."/>
            <person name="Fan D."/>
            <person name="Wang W."/>
            <person name="Fu W."/>
            <person name="Wang T."/>
            <person name="Wang B."/>
            <person name="Zhang J."/>
            <person name="Peng Z."/>
            <person name="Li Y."/>
            <person name="Li N."/>
            <person name="Wang J."/>
            <person name="Chen M."/>
            <person name="He Y."/>
            <person name="Tan F."/>
            <person name="Song X."/>
            <person name="Zheng Q."/>
            <person name="Huang R."/>
            <person name="Yang H."/>
            <person name="Du X."/>
            <person name="Chen L."/>
            <person name="Yang M."/>
            <person name="Gaffney P.M."/>
            <person name="Wang S."/>
            <person name="Luo L."/>
            <person name="She Z."/>
            <person name="Ming Y."/>
            <person name="Huang W."/>
            <person name="Zhang S."/>
            <person name="Huang B."/>
            <person name="Zhang Y."/>
            <person name="Qu T."/>
            <person name="Ni P."/>
            <person name="Miao G."/>
            <person name="Wang J."/>
            <person name="Wang Q."/>
            <person name="Steinberg C.E."/>
            <person name="Wang H."/>
            <person name="Li N."/>
            <person name="Qian L."/>
            <person name="Zhang G."/>
            <person name="Li Y."/>
            <person name="Yang H."/>
            <person name="Liu X."/>
            <person name="Wang J."/>
            <person name="Yin Y."/>
            <person name="Wang J."/>
        </authorList>
    </citation>
    <scope>NUCLEOTIDE SEQUENCE [LARGE SCALE GENOMIC DNA]</scope>
    <source>
        <strain evidence="1">05x7-T-G4-1.051#20</strain>
    </source>
</reference>
<dbReference type="HOGENOM" id="CLU_2656879_0_0_1"/>
<dbReference type="AlphaFoldDB" id="K1R5D4"/>
<accession>K1R5D4</accession>
<organism evidence="1">
    <name type="scientific">Magallana gigas</name>
    <name type="common">Pacific oyster</name>
    <name type="synonym">Crassostrea gigas</name>
    <dbReference type="NCBI Taxonomy" id="29159"/>
    <lineage>
        <taxon>Eukaryota</taxon>
        <taxon>Metazoa</taxon>
        <taxon>Spiralia</taxon>
        <taxon>Lophotrochozoa</taxon>
        <taxon>Mollusca</taxon>
        <taxon>Bivalvia</taxon>
        <taxon>Autobranchia</taxon>
        <taxon>Pteriomorphia</taxon>
        <taxon>Ostreida</taxon>
        <taxon>Ostreoidea</taxon>
        <taxon>Ostreidae</taxon>
        <taxon>Magallana</taxon>
    </lineage>
</organism>
<dbReference type="InParanoid" id="K1R5D4"/>
<protein>
    <submittedName>
        <fullName evidence="1">Uncharacterized protein</fullName>
    </submittedName>
</protein>
<dbReference type="EMBL" id="JH816987">
    <property type="protein sequence ID" value="EKC36420.1"/>
    <property type="molecule type" value="Genomic_DNA"/>
</dbReference>
<gene>
    <name evidence="1" type="ORF">CGI_10010577</name>
</gene>
<sequence>MSRDPDRGDLIRHGRVLDFLSRLLRPPTAGCQGRHFYSADGRDMSGQPATIRHSRPPLRGGYLRFLDHGCHPLSGN</sequence>
<name>K1R5D4_MAGGI</name>
<proteinExistence type="predicted"/>
<evidence type="ECO:0000313" key="1">
    <source>
        <dbReference type="EMBL" id="EKC36420.1"/>
    </source>
</evidence>